<proteinExistence type="predicted"/>
<dbReference type="Gene3D" id="1.10.8.430">
    <property type="entry name" value="Helical domain of apoptotic protease-activating factors"/>
    <property type="match status" value="1"/>
</dbReference>
<dbReference type="InterPro" id="IPR036388">
    <property type="entry name" value="WH-like_DNA-bd_sf"/>
</dbReference>
<feature type="domain" description="Disease resistance protein winged helix" evidence="4">
    <location>
        <begin position="193"/>
        <end position="261"/>
    </location>
</feature>
<dbReference type="STRING" id="3635.A0A1U8J140"/>
<dbReference type="SUPFAM" id="SSF52058">
    <property type="entry name" value="L domain-like"/>
    <property type="match status" value="1"/>
</dbReference>
<feature type="domain" description="NB-ARC" evidence="3">
    <location>
        <begin position="19"/>
        <end position="66"/>
    </location>
</feature>
<dbReference type="Gene3D" id="1.10.10.10">
    <property type="entry name" value="Winged helix-like DNA-binding domain superfamily/Winged helix DNA-binding domain"/>
    <property type="match status" value="1"/>
</dbReference>
<gene>
    <name evidence="6" type="primary">LOC107902386</name>
</gene>
<reference evidence="5" key="1">
    <citation type="journal article" date="2020" name="Nat. Genet.">
        <title>Genomic diversifications of five Gossypium allopolyploid species and their impact on cotton improvement.</title>
        <authorList>
            <person name="Chen Z.J."/>
            <person name="Sreedasyam A."/>
            <person name="Ando A."/>
            <person name="Song Q."/>
            <person name="De Santiago L.M."/>
            <person name="Hulse-Kemp A.M."/>
            <person name="Ding M."/>
            <person name="Ye W."/>
            <person name="Kirkbride R.C."/>
            <person name="Jenkins J."/>
            <person name="Plott C."/>
            <person name="Lovell J."/>
            <person name="Lin Y.M."/>
            <person name="Vaughn R."/>
            <person name="Liu B."/>
            <person name="Simpson S."/>
            <person name="Scheffler B.E."/>
            <person name="Wen L."/>
            <person name="Saski C.A."/>
            <person name="Grover C.E."/>
            <person name="Hu G."/>
            <person name="Conover J.L."/>
            <person name="Carlson J.W."/>
            <person name="Shu S."/>
            <person name="Boston L.B."/>
            <person name="Williams M."/>
            <person name="Peterson D.G."/>
            <person name="McGee K."/>
            <person name="Jones D.C."/>
            <person name="Wendel J.F."/>
            <person name="Stelly D.M."/>
            <person name="Grimwood J."/>
            <person name="Schmutz J."/>
        </authorList>
    </citation>
    <scope>NUCLEOTIDE SEQUENCE [LARGE SCALE GENOMIC DNA]</scope>
    <source>
        <strain evidence="5">cv. TM-1</strain>
    </source>
</reference>
<dbReference type="GO" id="GO:0098542">
    <property type="term" value="P:defense response to other organism"/>
    <property type="evidence" value="ECO:0007669"/>
    <property type="project" value="TreeGrafter"/>
</dbReference>
<dbReference type="RefSeq" id="XP_016684066.1">
    <property type="nucleotide sequence ID" value="XM_016828577.1"/>
</dbReference>
<dbReference type="Pfam" id="PF00931">
    <property type="entry name" value="NB-ARC"/>
    <property type="match status" value="1"/>
</dbReference>
<dbReference type="PRINTS" id="PR00364">
    <property type="entry name" value="DISEASERSIST"/>
</dbReference>
<dbReference type="Pfam" id="PF23559">
    <property type="entry name" value="WHD_DRP"/>
    <property type="match status" value="1"/>
</dbReference>
<dbReference type="GO" id="GO:0043531">
    <property type="term" value="F:ADP binding"/>
    <property type="evidence" value="ECO:0007669"/>
    <property type="project" value="InterPro"/>
</dbReference>
<accession>A0A1U8J140</accession>
<dbReference type="InterPro" id="IPR058922">
    <property type="entry name" value="WHD_DRP"/>
</dbReference>
<dbReference type="KEGG" id="ghi:107902386"/>
<dbReference type="Proteomes" id="UP000818029">
    <property type="component" value="Chromosome D05"/>
</dbReference>
<dbReference type="GeneID" id="107902386"/>
<protein>
    <submittedName>
        <fullName evidence="6">Disease resistance RPP13-like protein 1</fullName>
    </submittedName>
</protein>
<dbReference type="InterPro" id="IPR032675">
    <property type="entry name" value="LRR_dom_sf"/>
</dbReference>
<keyword evidence="1" id="KW-0677">Repeat</keyword>
<sequence length="465" mass="53336">MDGALEYVSRANEKQEMLELLKINNSDGVCVLSIVGMGGMGKTTLAQLVYNDPSIKESFDHTAWLKEKLSGKRFLLVLDDIWNKSSTDWTILRAPFGAGTRIIHALKVRNFDGHLQFKEVGESIVKKCNGLCLAAKAIGSLLRTVKDHSEWEKIYESEIWNLPEDLCGIISALRLSYHYLPPHLKRCFAYYSIFPKDYEFKEEEIILLWRAEGFQQPKAKSQAKGLGNQYFQDLIMSRSFFQISSKDKSRFVIHDHMNDLAQLVAGEICCRLEGEKQKKFSHRFCHSAYVSDDRYHIVKKFEAFYQMTSLRTFLPLPLPLPLLIPRYDEFYLSNVVLDDLLPRLSYLRVLSLRGLYHLETLILRNCSKRKNLPSKIRNLVSLHFLDIRGADSIERMPSGFDQLTKLQTLSNFVIGKGDGHLIRELKILSNLGGNFCLSELENVNGRDAREVKLNEKPGIDGLELH</sequence>
<evidence type="ECO:0000259" key="3">
    <source>
        <dbReference type="Pfam" id="PF00931"/>
    </source>
</evidence>
<evidence type="ECO:0000313" key="6">
    <source>
        <dbReference type="RefSeq" id="XP_016684066.1"/>
    </source>
</evidence>
<organism evidence="5 6">
    <name type="scientific">Gossypium hirsutum</name>
    <name type="common">Upland cotton</name>
    <name type="synonym">Gossypium mexicanum</name>
    <dbReference type="NCBI Taxonomy" id="3635"/>
    <lineage>
        <taxon>Eukaryota</taxon>
        <taxon>Viridiplantae</taxon>
        <taxon>Streptophyta</taxon>
        <taxon>Embryophyta</taxon>
        <taxon>Tracheophyta</taxon>
        <taxon>Spermatophyta</taxon>
        <taxon>Magnoliopsida</taxon>
        <taxon>eudicotyledons</taxon>
        <taxon>Gunneridae</taxon>
        <taxon>Pentapetalae</taxon>
        <taxon>rosids</taxon>
        <taxon>malvids</taxon>
        <taxon>Malvales</taxon>
        <taxon>Malvaceae</taxon>
        <taxon>Malvoideae</taxon>
        <taxon>Gossypium</taxon>
    </lineage>
</organism>
<dbReference type="PANTHER" id="PTHR23155:SF1205">
    <property type="entry name" value="DISEASE RESISTANCE PROTEIN RPM1"/>
    <property type="match status" value="1"/>
</dbReference>
<evidence type="ECO:0000313" key="5">
    <source>
        <dbReference type="Proteomes" id="UP000818029"/>
    </source>
</evidence>
<dbReference type="AlphaFoldDB" id="A0A1U8J140"/>
<dbReference type="PaxDb" id="3635-A0A1U8J140"/>
<dbReference type="OrthoDB" id="997839at2759"/>
<keyword evidence="2" id="KW-0611">Plant defense</keyword>
<dbReference type="PANTHER" id="PTHR23155">
    <property type="entry name" value="DISEASE RESISTANCE PROTEIN RP"/>
    <property type="match status" value="1"/>
</dbReference>
<evidence type="ECO:0000259" key="4">
    <source>
        <dbReference type="Pfam" id="PF23559"/>
    </source>
</evidence>
<keyword evidence="5" id="KW-1185">Reference proteome</keyword>
<dbReference type="Gene3D" id="3.40.50.300">
    <property type="entry name" value="P-loop containing nucleotide triphosphate hydrolases"/>
    <property type="match status" value="2"/>
</dbReference>
<dbReference type="SUPFAM" id="SSF52540">
    <property type="entry name" value="P-loop containing nucleoside triphosphate hydrolases"/>
    <property type="match status" value="1"/>
</dbReference>
<name>A0A1U8J140_GOSHI</name>
<dbReference type="InterPro" id="IPR002182">
    <property type="entry name" value="NB-ARC"/>
</dbReference>
<dbReference type="Gene3D" id="3.80.10.10">
    <property type="entry name" value="Ribonuclease Inhibitor"/>
    <property type="match status" value="1"/>
</dbReference>
<reference evidence="6" key="2">
    <citation type="submission" date="2025-08" db="UniProtKB">
        <authorList>
            <consortium name="RefSeq"/>
        </authorList>
    </citation>
    <scope>IDENTIFICATION</scope>
</reference>
<dbReference type="InterPro" id="IPR027417">
    <property type="entry name" value="P-loop_NTPase"/>
</dbReference>
<dbReference type="InterPro" id="IPR044974">
    <property type="entry name" value="Disease_R_plants"/>
</dbReference>
<dbReference type="InterPro" id="IPR042197">
    <property type="entry name" value="Apaf_helical"/>
</dbReference>
<evidence type="ECO:0000256" key="1">
    <source>
        <dbReference type="ARBA" id="ARBA00022737"/>
    </source>
</evidence>
<evidence type="ECO:0000256" key="2">
    <source>
        <dbReference type="ARBA" id="ARBA00022821"/>
    </source>
</evidence>